<evidence type="ECO:0000259" key="1">
    <source>
        <dbReference type="Pfam" id="PF13175"/>
    </source>
</evidence>
<dbReference type="Gene3D" id="3.40.50.300">
    <property type="entry name" value="P-loop containing nucleotide triphosphate hydrolases"/>
    <property type="match status" value="1"/>
</dbReference>
<evidence type="ECO:0000313" key="2">
    <source>
        <dbReference type="EMBL" id="GLR29251.1"/>
    </source>
</evidence>
<dbReference type="CDD" id="cd00267">
    <property type="entry name" value="ABC_ATPase"/>
    <property type="match status" value="1"/>
</dbReference>
<reference evidence="2" key="1">
    <citation type="journal article" date="2014" name="Int. J. Syst. Evol. Microbiol.">
        <title>Complete genome of a new Firmicutes species belonging to the dominant human colonic microbiota ('Ruminococcus bicirculans') reveals two chromosomes and a selective capacity to utilize plant glucans.</title>
        <authorList>
            <consortium name="NISC Comparative Sequencing Program"/>
            <person name="Wegmann U."/>
            <person name="Louis P."/>
            <person name="Goesmann A."/>
            <person name="Henrissat B."/>
            <person name="Duncan S.H."/>
            <person name="Flint H.J."/>
        </authorList>
    </citation>
    <scope>NUCLEOTIDE SEQUENCE</scope>
    <source>
        <strain evidence="2">NBRC 103191</strain>
    </source>
</reference>
<dbReference type="PANTHER" id="PTHR43581">
    <property type="entry name" value="ATP/GTP PHOSPHATASE"/>
    <property type="match status" value="1"/>
</dbReference>
<name>A0A1G6WPU7_9GAMM</name>
<protein>
    <submittedName>
        <fullName evidence="3">AAA domain-containing protein, putative AbiEii toxin, Type IV TA system</fullName>
    </submittedName>
</protein>
<reference evidence="3 4" key="2">
    <citation type="submission" date="2016-10" db="EMBL/GenBank/DDBJ databases">
        <authorList>
            <person name="de Groot N.N."/>
        </authorList>
    </citation>
    <scope>NUCLEOTIDE SEQUENCE [LARGE SCALE GENOMIC DNA]</scope>
    <source>
        <strain evidence="3 4">DSM 23406</strain>
    </source>
</reference>
<dbReference type="Proteomes" id="UP001156645">
    <property type="component" value="Unassembled WGS sequence"/>
</dbReference>
<dbReference type="AlphaFoldDB" id="A0A1G6WPU7"/>
<organism evidence="3 4">
    <name type="scientific">Psychrobacter pacificensis</name>
    <dbReference type="NCBI Taxonomy" id="112002"/>
    <lineage>
        <taxon>Bacteria</taxon>
        <taxon>Pseudomonadati</taxon>
        <taxon>Pseudomonadota</taxon>
        <taxon>Gammaproteobacteria</taxon>
        <taxon>Moraxellales</taxon>
        <taxon>Moraxellaceae</taxon>
        <taxon>Psychrobacter</taxon>
    </lineage>
</organism>
<reference evidence="5" key="3">
    <citation type="journal article" date="2019" name="Int. J. Syst. Evol. Microbiol.">
        <title>The Global Catalogue of Microorganisms (GCM) 10K type strain sequencing project: providing services to taxonomists for standard genome sequencing and annotation.</title>
        <authorList>
            <consortium name="The Broad Institute Genomics Platform"/>
            <consortium name="The Broad Institute Genome Sequencing Center for Infectious Disease"/>
            <person name="Wu L."/>
            <person name="Ma J."/>
        </authorList>
    </citation>
    <scope>NUCLEOTIDE SEQUENCE [LARGE SCALE GENOMIC DNA]</scope>
    <source>
        <strain evidence="5">NBRC 103191</strain>
    </source>
</reference>
<dbReference type="PIRSF" id="PIRSF034888">
    <property type="entry name" value="P-loop_UCP034888"/>
    <property type="match status" value="1"/>
</dbReference>
<dbReference type="EMBL" id="FNAL01000006">
    <property type="protein sequence ID" value="SDD67055.1"/>
    <property type="molecule type" value="Genomic_DNA"/>
</dbReference>
<gene>
    <name evidence="2" type="ORF">GCM10007915_14890</name>
    <name evidence="3" type="ORF">SAMN05660405_00999</name>
</gene>
<dbReference type="InterPro" id="IPR027417">
    <property type="entry name" value="P-loop_NTPase"/>
</dbReference>
<dbReference type="Proteomes" id="UP000198501">
    <property type="component" value="Unassembled WGS sequence"/>
</dbReference>
<dbReference type="EMBL" id="BSOK01000025">
    <property type="protein sequence ID" value="GLR29251.1"/>
    <property type="molecule type" value="Genomic_DNA"/>
</dbReference>
<dbReference type="InterPro" id="IPR041685">
    <property type="entry name" value="AAA_GajA/Old/RecF-like"/>
</dbReference>
<dbReference type="Pfam" id="PF13175">
    <property type="entry name" value="AAA_15"/>
    <property type="match status" value="1"/>
</dbReference>
<dbReference type="InterPro" id="IPR051396">
    <property type="entry name" value="Bact_Antivir_Def_Nuclease"/>
</dbReference>
<reference evidence="2" key="4">
    <citation type="submission" date="2023-01" db="EMBL/GenBank/DDBJ databases">
        <title>Draft genome sequence of Psychrobacter pacificensis strain NBRC 103191.</title>
        <authorList>
            <person name="Sun Q."/>
            <person name="Mori K."/>
        </authorList>
    </citation>
    <scope>NUCLEOTIDE SEQUENCE</scope>
    <source>
        <strain evidence="2">NBRC 103191</strain>
    </source>
</reference>
<keyword evidence="5" id="KW-1185">Reference proteome</keyword>
<dbReference type="PANTHER" id="PTHR43581:SF2">
    <property type="entry name" value="EXCINUCLEASE ATPASE SUBUNIT"/>
    <property type="match status" value="1"/>
</dbReference>
<sequence>MRFDFKNFGYIDDGSIELSDLTILCGPNSSGKTYTSYSIYGFLKYFRNLTEFSVSDDLLDKLREDGGLDIDLKDYTKETKYYIKKASEKFSNTLNDYFSVPEDVFAQSEINFSIDDLKIDLSREFNRIAKFGNSRSLIFDKPPSESCLSIVLETTDVKVSKLPKRILSQIISDAIADCLLESALVKPFVVTSERTGIALFYKELDVNKNRIIEHLTESDDLDPFLLLESMRSRYAKPIQDNINVIRDYENINKQKSFIKKDKKYKYVTDALQDLLGGSFKSIDKQVVYQPKKVRNRDKVSVPVYIASSSIKSLFLIDLYINYLAKEKGLLIIDEPELNLHPDNQRKMAGLLARLINAGIKVMVTTHSDYLIREINNRIMLSNEIPDKKEIMSKQKSPKLVKEDILKPEQVKAYTMSDHTIKEIDVDKYGIKLDIFDSIIDSSNNLSDEIFFSLENSND</sequence>
<dbReference type="SUPFAM" id="SSF52540">
    <property type="entry name" value="P-loop containing nucleoside triphosphate hydrolases"/>
    <property type="match status" value="1"/>
</dbReference>
<evidence type="ECO:0000313" key="4">
    <source>
        <dbReference type="Proteomes" id="UP000198501"/>
    </source>
</evidence>
<accession>A0A1G6WPU7</accession>
<dbReference type="InterPro" id="IPR014592">
    <property type="entry name" value="P-loop_UCP034888"/>
</dbReference>
<proteinExistence type="predicted"/>
<dbReference type="RefSeq" id="WP_093069260.1">
    <property type="nucleotide sequence ID" value="NZ_BSOK01000025.1"/>
</dbReference>
<feature type="domain" description="Endonuclease GajA/Old nuclease/RecF-like AAA" evidence="1">
    <location>
        <begin position="6"/>
        <end position="371"/>
    </location>
</feature>
<evidence type="ECO:0000313" key="3">
    <source>
        <dbReference type="EMBL" id="SDD67055.1"/>
    </source>
</evidence>
<evidence type="ECO:0000313" key="5">
    <source>
        <dbReference type="Proteomes" id="UP001156645"/>
    </source>
</evidence>